<dbReference type="AlphaFoldDB" id="A0A6J4KN00"/>
<reference evidence="2" key="1">
    <citation type="submission" date="2020-02" db="EMBL/GenBank/DDBJ databases">
        <authorList>
            <person name="Meier V. D."/>
        </authorList>
    </citation>
    <scope>NUCLEOTIDE SEQUENCE</scope>
    <source>
        <strain evidence="2">AVDCRST_MAG40</strain>
    </source>
</reference>
<feature type="region of interest" description="Disordered" evidence="1">
    <location>
        <begin position="1"/>
        <end position="82"/>
    </location>
</feature>
<evidence type="ECO:0000313" key="2">
    <source>
        <dbReference type="EMBL" id="CAA9309369.1"/>
    </source>
</evidence>
<protein>
    <submittedName>
        <fullName evidence="2">Uncharacterized protein</fullName>
    </submittedName>
</protein>
<feature type="compositionally biased region" description="Basic residues" evidence="1">
    <location>
        <begin position="55"/>
        <end position="67"/>
    </location>
</feature>
<sequence>GADAEEPDGRRRAGVGAGGAPGHLRVGGGARGGGGGALRRGVRRGDGGVAGDRLRRGRPCRGHRSPRARRDGGRRAPGAGLV</sequence>
<dbReference type="EMBL" id="CADCTX010000255">
    <property type="protein sequence ID" value="CAA9309369.1"/>
    <property type="molecule type" value="Genomic_DNA"/>
</dbReference>
<evidence type="ECO:0000256" key="1">
    <source>
        <dbReference type="SAM" id="MobiDB-lite"/>
    </source>
</evidence>
<feature type="non-terminal residue" evidence="2">
    <location>
        <position position="1"/>
    </location>
</feature>
<proteinExistence type="predicted"/>
<feature type="non-terminal residue" evidence="2">
    <location>
        <position position="82"/>
    </location>
</feature>
<gene>
    <name evidence="2" type="ORF">AVDCRST_MAG40-877</name>
</gene>
<feature type="compositionally biased region" description="Gly residues" evidence="1">
    <location>
        <begin position="15"/>
        <end position="38"/>
    </location>
</feature>
<name>A0A6J4KN00_9BACT</name>
<organism evidence="2">
    <name type="scientific">uncultured Gemmatimonadaceae bacterium</name>
    <dbReference type="NCBI Taxonomy" id="246130"/>
    <lineage>
        <taxon>Bacteria</taxon>
        <taxon>Pseudomonadati</taxon>
        <taxon>Gemmatimonadota</taxon>
        <taxon>Gemmatimonadia</taxon>
        <taxon>Gemmatimonadales</taxon>
        <taxon>Gemmatimonadaceae</taxon>
        <taxon>environmental samples</taxon>
    </lineage>
</organism>
<accession>A0A6J4KN00</accession>